<accession>A0ABU4UDG1</accession>
<comment type="caution">
    <text evidence="1">The sequence shown here is derived from an EMBL/GenBank/DDBJ whole genome shotgun (WGS) entry which is preliminary data.</text>
</comment>
<dbReference type="RefSeq" id="WP_240617990.1">
    <property type="nucleotide sequence ID" value="NZ_JAXARY010000006.1"/>
</dbReference>
<evidence type="ECO:0008006" key="3">
    <source>
        <dbReference type="Google" id="ProtNLM"/>
    </source>
</evidence>
<reference evidence="1 2" key="1">
    <citation type="submission" date="2023-11" db="EMBL/GenBank/DDBJ databases">
        <authorList>
            <person name="Ouyang M.-Y."/>
        </authorList>
    </citation>
    <scope>NUCLEOTIDE SEQUENCE [LARGE SCALE GENOMIC DNA]</scope>
    <source>
        <strain evidence="1 2">OY6</strain>
    </source>
</reference>
<sequence length="310" mass="33392">MPIIAYQSLNSNSSSEHGISASNSQYFTRMTHEHMAQNSAPWNLVLPTAPDISPDIPVQGPAELRSTASSGYMDKGQHSNDSFSSMVANKVRQIYQNLIRAFGGADLLVCGELDSSHSDWTSLHSNAGQLIHTSSPAKACNCFSVHSTKDAANKFLGEGDGWLAIACYNIIVVFVHVPNSIAKDENSLMSYYQKINSVVIQAGLGPIDVVMGDTNQPTNDFTARVLSRALGIKFSDAHPGDSINPFDSHQRSFEGTNSTATKKYDVAVFNTTSLKLAEVVYLSQSTPVSGGGRYTAAVTDHMGIGLRIEK</sequence>
<proteinExistence type="predicted"/>
<evidence type="ECO:0000313" key="2">
    <source>
        <dbReference type="Proteomes" id="UP001284537"/>
    </source>
</evidence>
<dbReference type="EMBL" id="JAXARY010000006">
    <property type="protein sequence ID" value="MDX8127374.1"/>
    <property type="molecule type" value="Genomic_DNA"/>
</dbReference>
<protein>
    <recommendedName>
        <fullName evidence="3">Endonuclease/exonuclease/phosphatase domain-containing protein</fullName>
    </recommendedName>
</protein>
<gene>
    <name evidence="1" type="ORF">QLH52_08785</name>
</gene>
<keyword evidence="2" id="KW-1185">Reference proteome</keyword>
<dbReference type="Proteomes" id="UP001284537">
    <property type="component" value="Unassembled WGS sequence"/>
</dbReference>
<organism evidence="1 2">
    <name type="scientific">Methylomonas defluvii</name>
    <dbReference type="NCBI Taxonomy" id="3045149"/>
    <lineage>
        <taxon>Bacteria</taxon>
        <taxon>Pseudomonadati</taxon>
        <taxon>Pseudomonadota</taxon>
        <taxon>Gammaproteobacteria</taxon>
        <taxon>Methylococcales</taxon>
        <taxon>Methylococcaceae</taxon>
        <taxon>Methylomonas</taxon>
    </lineage>
</organism>
<name>A0ABU4UDG1_9GAMM</name>
<evidence type="ECO:0000313" key="1">
    <source>
        <dbReference type="EMBL" id="MDX8127374.1"/>
    </source>
</evidence>